<name>M3BRZ8_STRM1</name>
<dbReference type="Proteomes" id="UP000011740">
    <property type="component" value="Unassembled WGS sequence"/>
</dbReference>
<reference evidence="4 5" key="1">
    <citation type="journal article" date="2013" name="Genome Announc.">
        <title>Whole-Genome Shotgun Assembly and Analysis of the Genome of Streptomyces mobaraensis DSM 40847, a Strain for Industrial Production of Microbial Transglutaminase.</title>
        <authorList>
            <person name="Yang H."/>
            <person name="He T."/>
            <person name="Wu W."/>
            <person name="Zhu W."/>
            <person name="Lu B."/>
            <person name="Sun W."/>
        </authorList>
    </citation>
    <scope>NUCLEOTIDE SEQUENCE [LARGE SCALE GENOMIC DNA]</scope>
    <source>
        <strain evidence="4 5">DSM 40847</strain>
    </source>
</reference>
<dbReference type="PANTHER" id="PTHR15427:SF33">
    <property type="entry name" value="COLLAGEN IV NC1 DOMAIN-CONTAINING PROTEIN"/>
    <property type="match status" value="1"/>
</dbReference>
<dbReference type="PATRIC" id="fig|1223523.3.peg.280"/>
<dbReference type="STRING" id="1223523.H340_01399"/>
<proteinExistence type="predicted"/>
<dbReference type="AlphaFoldDB" id="M3BRZ8"/>
<comment type="caution">
    <text evidence="4">The sequence shown here is derived from an EMBL/GenBank/DDBJ whole genome shotgun (WGS) entry which is preliminary data.</text>
</comment>
<gene>
    <name evidence="4" type="ORF">H340_01399</name>
</gene>
<evidence type="ECO:0000256" key="2">
    <source>
        <dbReference type="ARBA" id="ARBA00022525"/>
    </source>
</evidence>
<dbReference type="EMBL" id="AORZ01000002">
    <property type="protein sequence ID" value="EMF02460.1"/>
    <property type="molecule type" value="Genomic_DNA"/>
</dbReference>
<evidence type="ECO:0000256" key="1">
    <source>
        <dbReference type="ARBA" id="ARBA00004613"/>
    </source>
</evidence>
<dbReference type="Gene3D" id="2.60.120.40">
    <property type="match status" value="1"/>
</dbReference>
<sequence length="553" mass="60399">MFGSMMDFTKGIETQESFYVDPHVDATNTVLISPGRAWVKDNNKDNRQGLLWIERTEPKQFTLTTTANSGFIVLQVQSPELSGLDKPVDIVPQVVASLTDAKDGSLVLARFTRPTPSTWEIQDYRLHPQTDQYLVTKTGPAREGAPPLAPTTDAAKRSFFRPGTQYMDLLTGSRWMLQGDYKWVRDGSSIRQGTETPPVDAYDGNFYIQCTHTPNPNTNNSFNYELFERKAGKWVTMGVLSGDKWYANSSNPTDSEGSAGDMYLHTGTGAVWQKQYINDESRPAGSEPVVAWIELAGLMGPQGPRGDIGPIGPVGPQGLKGDQGEKGEKGDLKSLEGYTGNIRIQGDGRLYVGERDVINEVSAAADQGKQAIARATEAASTADMLKKATEALTGEVNRNKAEVSKLNTRVGSVEQKASFFSRGVFKSVTVGAAWKVVPFKQKWYAEESDFDRNAGVAKARVSGMYQVMCTVNGFTKYSRSGTFFVELKRKADNHIITGQSYSTHEQNIEWRVSCSGLVYLGAGDGVYAYVRSVGGDATVTDDVSSGISLVQVS</sequence>
<dbReference type="InterPro" id="IPR008983">
    <property type="entry name" value="Tumour_necrosis_fac-like_dom"/>
</dbReference>
<evidence type="ECO:0000256" key="3">
    <source>
        <dbReference type="SAM" id="MobiDB-lite"/>
    </source>
</evidence>
<dbReference type="SUPFAM" id="SSF49842">
    <property type="entry name" value="TNF-like"/>
    <property type="match status" value="1"/>
</dbReference>
<comment type="subcellular location">
    <subcellularLocation>
        <location evidence="1">Secreted</location>
    </subcellularLocation>
</comment>
<evidence type="ECO:0000313" key="5">
    <source>
        <dbReference type="Proteomes" id="UP000011740"/>
    </source>
</evidence>
<dbReference type="InterPro" id="IPR050392">
    <property type="entry name" value="Collagen/C1q_domain"/>
</dbReference>
<feature type="region of interest" description="Disordered" evidence="3">
    <location>
        <begin position="315"/>
        <end position="334"/>
    </location>
</feature>
<evidence type="ECO:0000313" key="4">
    <source>
        <dbReference type="EMBL" id="EMF02460.1"/>
    </source>
</evidence>
<protein>
    <submittedName>
        <fullName evidence="4">Cell wall surface anchor family protein</fullName>
    </submittedName>
</protein>
<accession>M3BRZ8</accession>
<dbReference type="PANTHER" id="PTHR15427">
    <property type="entry name" value="EMILIN ELASTIN MICROFIBRIL INTERFACE-LOCATED PROTEIN ELASTIN MICROFIBRIL INTERFACER"/>
    <property type="match status" value="1"/>
</dbReference>
<keyword evidence="2" id="KW-0964">Secreted</keyword>
<feature type="compositionally biased region" description="Basic and acidic residues" evidence="3">
    <location>
        <begin position="322"/>
        <end position="334"/>
    </location>
</feature>
<organism evidence="4 5">
    <name type="scientific">Streptomyces mobaraensis (strain ATCC 29032 / DSM 40847 / JCM 4168 / NBRC 13819 / NCIMB 11159 / IPCR 16-22)</name>
    <dbReference type="NCBI Taxonomy" id="1223523"/>
    <lineage>
        <taxon>Bacteria</taxon>
        <taxon>Bacillati</taxon>
        <taxon>Actinomycetota</taxon>
        <taxon>Actinomycetes</taxon>
        <taxon>Kitasatosporales</taxon>
        <taxon>Streptomycetaceae</taxon>
        <taxon>Streptomyces</taxon>
    </lineage>
</organism>